<dbReference type="InterPro" id="IPR042231">
    <property type="entry name" value="Cho/carn_acyl_trans_2"/>
</dbReference>
<keyword evidence="4" id="KW-1185">Reference proteome</keyword>
<protein>
    <recommendedName>
        <fullName evidence="2">Choline/carnitine acyltransferase domain-containing protein</fullName>
    </recommendedName>
</protein>
<dbReference type="PANTHER" id="PTHR22589">
    <property type="entry name" value="CARNITINE O-ACYLTRANSFERASE"/>
    <property type="match status" value="1"/>
</dbReference>
<reference evidence="3 4" key="1">
    <citation type="submission" date="2014-03" db="EMBL/GenBank/DDBJ databases">
        <title>Draft genome of the hookworm Oesophagostomum dentatum.</title>
        <authorList>
            <person name="Mitreva M."/>
        </authorList>
    </citation>
    <scope>NUCLEOTIDE SEQUENCE [LARGE SCALE GENOMIC DNA]</scope>
    <source>
        <strain evidence="3 4">OD-Hann</strain>
    </source>
</reference>
<organism evidence="3 4">
    <name type="scientific">Oesophagostomum dentatum</name>
    <name type="common">Nodular worm</name>
    <dbReference type="NCBI Taxonomy" id="61180"/>
    <lineage>
        <taxon>Eukaryota</taxon>
        <taxon>Metazoa</taxon>
        <taxon>Ecdysozoa</taxon>
        <taxon>Nematoda</taxon>
        <taxon>Chromadorea</taxon>
        <taxon>Rhabditida</taxon>
        <taxon>Rhabditina</taxon>
        <taxon>Rhabditomorpha</taxon>
        <taxon>Strongyloidea</taxon>
        <taxon>Strongylidae</taxon>
        <taxon>Oesophagostomum</taxon>
    </lineage>
</organism>
<dbReference type="Proteomes" id="UP000053660">
    <property type="component" value="Unassembled WGS sequence"/>
</dbReference>
<dbReference type="GO" id="GO:0005777">
    <property type="term" value="C:peroxisome"/>
    <property type="evidence" value="ECO:0007669"/>
    <property type="project" value="TreeGrafter"/>
</dbReference>
<dbReference type="OrthoDB" id="240216at2759"/>
<gene>
    <name evidence="3" type="ORF">OESDEN_24786</name>
</gene>
<dbReference type="EMBL" id="KN612588">
    <property type="protein sequence ID" value="KHJ75598.1"/>
    <property type="molecule type" value="Genomic_DNA"/>
</dbReference>
<dbReference type="InterPro" id="IPR039551">
    <property type="entry name" value="Cho/carn_acyl_trans"/>
</dbReference>
<sequence>MLQKLLEQRASKLDNWLTPWWLNVAYLQARTPLPVVTSPGITLPRFPCTGEDSQIEHAAKMTQATTEYYLKVMRNELPQDMSGKTPFEMGQYKFMFGTTRIPRKGCDELRYGYTNENQARHIVVIHNGHVFKMPVLNSAGQPLSVSALKNLLQEVIKKSPEKQPYPVGIVSSDKRDRWAEMYLQLEGEYFPFFKQEK</sequence>
<evidence type="ECO:0000313" key="3">
    <source>
        <dbReference type="EMBL" id="KHJ75598.1"/>
    </source>
</evidence>
<accession>A0A0B1RRA4</accession>
<dbReference type="GO" id="GO:0019254">
    <property type="term" value="P:carnitine metabolic process, CoA-linked"/>
    <property type="evidence" value="ECO:0007669"/>
    <property type="project" value="TreeGrafter"/>
</dbReference>
<proteinExistence type="predicted"/>
<dbReference type="Gene3D" id="3.30.559.70">
    <property type="entry name" value="Choline/Carnitine o-acyltransferase, domain 2"/>
    <property type="match status" value="1"/>
</dbReference>
<evidence type="ECO:0000259" key="2">
    <source>
        <dbReference type="Pfam" id="PF00755"/>
    </source>
</evidence>
<dbReference type="GO" id="GO:0004092">
    <property type="term" value="F:carnitine O-acetyltransferase activity"/>
    <property type="evidence" value="ECO:0007669"/>
    <property type="project" value="TreeGrafter"/>
</dbReference>
<keyword evidence="1" id="KW-0012">Acyltransferase</keyword>
<dbReference type="AlphaFoldDB" id="A0A0B1RRA4"/>
<dbReference type="SUPFAM" id="SSF52777">
    <property type="entry name" value="CoA-dependent acyltransferases"/>
    <property type="match status" value="1"/>
</dbReference>
<dbReference type="PANTHER" id="PTHR22589:SF103">
    <property type="entry name" value="CARNITINE O-ACETYL-TRANSFERASE, ISOFORM A-RELATED"/>
    <property type="match status" value="1"/>
</dbReference>
<evidence type="ECO:0000256" key="1">
    <source>
        <dbReference type="ARBA" id="ARBA00023315"/>
    </source>
</evidence>
<dbReference type="InterPro" id="IPR000542">
    <property type="entry name" value="Carn_acyl_trans"/>
</dbReference>
<keyword evidence="1" id="KW-0808">Transferase</keyword>
<feature type="domain" description="Choline/carnitine acyltransferase" evidence="2">
    <location>
        <begin position="2"/>
        <end position="185"/>
    </location>
</feature>
<evidence type="ECO:0000313" key="4">
    <source>
        <dbReference type="Proteomes" id="UP000053660"/>
    </source>
</evidence>
<name>A0A0B1RRA4_OESDE</name>
<dbReference type="Pfam" id="PF00755">
    <property type="entry name" value="Carn_acyltransf"/>
    <property type="match status" value="1"/>
</dbReference>